<dbReference type="SUPFAM" id="SSF52833">
    <property type="entry name" value="Thioredoxin-like"/>
    <property type="match status" value="2"/>
</dbReference>
<dbReference type="Proteomes" id="UP000294887">
    <property type="component" value="Unassembled WGS sequence"/>
</dbReference>
<dbReference type="RefSeq" id="WP_131905502.1">
    <property type="nucleotide sequence ID" value="NZ_BAAAFU010000004.1"/>
</dbReference>
<keyword evidence="1" id="KW-0732">Signal</keyword>
<dbReference type="InterPro" id="IPR036249">
    <property type="entry name" value="Thioredoxin-like_sf"/>
</dbReference>
<feature type="domain" description="Thioredoxin" evidence="2">
    <location>
        <begin position="41"/>
        <end position="199"/>
    </location>
</feature>
<feature type="signal peptide" evidence="1">
    <location>
        <begin position="1"/>
        <end position="33"/>
    </location>
</feature>
<evidence type="ECO:0000256" key="1">
    <source>
        <dbReference type="SAM" id="SignalP"/>
    </source>
</evidence>
<accession>A0A4R1F5W2</accession>
<sequence>MTSLNHFSLLKLSVKALLVLTLSSIAISPSVFADNTATTTNKTTDTTADNNADQTLVGQIIGASDVEFPDWFKESFLDFREDAEEAAEEGKHMLVFADLKGCPYCAKMLEDNFKTAEKDGGNLEFIKENFDSIHINIKGSREIAFNEQMEVTESELAKALKVLYTPTLLFMNADNKVVARLNGYRTPREFKTVLNYVKDKAYETTDLASYRSENLNDVVYELLPNKHFTDITDFQKASEKDKPIAILFEDNTCGECEAFHKDILTNPDIDNLMKAYNFARLDALSDKEIIDIDGNKTTAKDWIKKLGISYRPALVLYAEGEEKARVTGLLKTFHMTELLTYVADKEYETYATWLEFGKVYQENILKSGKDIDIWK</sequence>
<dbReference type="InterPro" id="IPR012336">
    <property type="entry name" value="Thioredoxin-like_fold"/>
</dbReference>
<dbReference type="InterPro" id="IPR013766">
    <property type="entry name" value="Thioredoxin_domain"/>
</dbReference>
<evidence type="ECO:0000259" key="2">
    <source>
        <dbReference type="PROSITE" id="PS51352"/>
    </source>
</evidence>
<dbReference type="AlphaFoldDB" id="A0A4R1F5W2"/>
<comment type="caution">
    <text evidence="3">The sequence shown here is derived from an EMBL/GenBank/DDBJ whole genome shotgun (WGS) entry which is preliminary data.</text>
</comment>
<protein>
    <submittedName>
        <fullName evidence="3">Thioredoxin-related protein</fullName>
    </submittedName>
</protein>
<evidence type="ECO:0000313" key="4">
    <source>
        <dbReference type="Proteomes" id="UP000294887"/>
    </source>
</evidence>
<gene>
    <name evidence="3" type="ORF">EV695_1714</name>
</gene>
<dbReference type="OrthoDB" id="9791630at2"/>
<dbReference type="Gene3D" id="3.40.30.10">
    <property type="entry name" value="Glutaredoxin"/>
    <property type="match status" value="2"/>
</dbReference>
<dbReference type="Pfam" id="PF13098">
    <property type="entry name" value="Thioredoxin_2"/>
    <property type="match status" value="2"/>
</dbReference>
<feature type="chain" id="PRO_5020745438" evidence="1">
    <location>
        <begin position="34"/>
        <end position="375"/>
    </location>
</feature>
<dbReference type="EMBL" id="SMFQ01000003">
    <property type="protein sequence ID" value="TCJ87208.1"/>
    <property type="molecule type" value="Genomic_DNA"/>
</dbReference>
<keyword evidence="4" id="KW-1185">Reference proteome</keyword>
<name>A0A4R1F5W2_9GAMM</name>
<organism evidence="3 4">
    <name type="scientific">Cocleimonas flava</name>
    <dbReference type="NCBI Taxonomy" id="634765"/>
    <lineage>
        <taxon>Bacteria</taxon>
        <taxon>Pseudomonadati</taxon>
        <taxon>Pseudomonadota</taxon>
        <taxon>Gammaproteobacteria</taxon>
        <taxon>Thiotrichales</taxon>
        <taxon>Thiotrichaceae</taxon>
        <taxon>Cocleimonas</taxon>
    </lineage>
</organism>
<proteinExistence type="predicted"/>
<reference evidence="3 4" key="1">
    <citation type="submission" date="2019-03" db="EMBL/GenBank/DDBJ databases">
        <title>Genomic Encyclopedia of Type Strains, Phase IV (KMG-IV): sequencing the most valuable type-strain genomes for metagenomic binning, comparative biology and taxonomic classification.</title>
        <authorList>
            <person name="Goeker M."/>
        </authorList>
    </citation>
    <scope>NUCLEOTIDE SEQUENCE [LARGE SCALE GENOMIC DNA]</scope>
    <source>
        <strain evidence="3 4">DSM 24830</strain>
    </source>
</reference>
<evidence type="ECO:0000313" key="3">
    <source>
        <dbReference type="EMBL" id="TCJ87208.1"/>
    </source>
</evidence>
<dbReference type="PROSITE" id="PS51352">
    <property type="entry name" value="THIOREDOXIN_2"/>
    <property type="match status" value="1"/>
</dbReference>